<organism evidence="3 4">
    <name type="scientific">Mycena alexandri</name>
    <dbReference type="NCBI Taxonomy" id="1745969"/>
    <lineage>
        <taxon>Eukaryota</taxon>
        <taxon>Fungi</taxon>
        <taxon>Dikarya</taxon>
        <taxon>Basidiomycota</taxon>
        <taxon>Agaricomycotina</taxon>
        <taxon>Agaricomycetes</taxon>
        <taxon>Agaricomycetidae</taxon>
        <taxon>Agaricales</taxon>
        <taxon>Marasmiineae</taxon>
        <taxon>Mycenaceae</taxon>
        <taxon>Mycena</taxon>
    </lineage>
</organism>
<evidence type="ECO:0000256" key="1">
    <source>
        <dbReference type="SAM" id="MobiDB-lite"/>
    </source>
</evidence>
<dbReference type="EMBL" id="JARJCM010000002">
    <property type="protein sequence ID" value="KAJ7047006.1"/>
    <property type="molecule type" value="Genomic_DNA"/>
</dbReference>
<dbReference type="PANTHER" id="PTHR36223:SF1">
    <property type="entry name" value="TRANSCRIPTION ELONGATION FACTOR EAF N-TERMINAL DOMAIN-CONTAINING PROTEIN"/>
    <property type="match status" value="1"/>
</dbReference>
<evidence type="ECO:0000313" key="3">
    <source>
        <dbReference type="EMBL" id="KAJ7047006.1"/>
    </source>
</evidence>
<dbReference type="InterPro" id="IPR057678">
    <property type="entry name" value="DUF7918"/>
</dbReference>
<dbReference type="Pfam" id="PF25534">
    <property type="entry name" value="DUF7918"/>
    <property type="match status" value="1"/>
</dbReference>
<name>A0AAD6TKH4_9AGAR</name>
<keyword evidence="4" id="KW-1185">Reference proteome</keyword>
<evidence type="ECO:0000313" key="4">
    <source>
        <dbReference type="Proteomes" id="UP001218188"/>
    </source>
</evidence>
<dbReference type="PANTHER" id="PTHR36223">
    <property type="entry name" value="BETA-LACTAMASE-TYPE TRANSPEPTIDASE FOLD DOMAIN CONTAINING PROTEIN"/>
    <property type="match status" value="1"/>
</dbReference>
<reference evidence="3" key="1">
    <citation type="submission" date="2023-03" db="EMBL/GenBank/DDBJ databases">
        <title>Massive genome expansion in bonnet fungi (Mycena s.s.) driven by repeated elements and novel gene families across ecological guilds.</title>
        <authorList>
            <consortium name="Lawrence Berkeley National Laboratory"/>
            <person name="Harder C.B."/>
            <person name="Miyauchi S."/>
            <person name="Viragh M."/>
            <person name="Kuo A."/>
            <person name="Thoen E."/>
            <person name="Andreopoulos B."/>
            <person name="Lu D."/>
            <person name="Skrede I."/>
            <person name="Drula E."/>
            <person name="Henrissat B."/>
            <person name="Morin E."/>
            <person name="Kohler A."/>
            <person name="Barry K."/>
            <person name="LaButti K."/>
            <person name="Morin E."/>
            <person name="Salamov A."/>
            <person name="Lipzen A."/>
            <person name="Mereny Z."/>
            <person name="Hegedus B."/>
            <person name="Baldrian P."/>
            <person name="Stursova M."/>
            <person name="Weitz H."/>
            <person name="Taylor A."/>
            <person name="Grigoriev I.V."/>
            <person name="Nagy L.G."/>
            <person name="Martin F."/>
            <person name="Kauserud H."/>
        </authorList>
    </citation>
    <scope>NUCLEOTIDE SEQUENCE</scope>
    <source>
        <strain evidence="3">CBHHK200</strain>
    </source>
</reference>
<dbReference type="Proteomes" id="UP001218188">
    <property type="component" value="Unassembled WGS sequence"/>
</dbReference>
<proteinExistence type="predicted"/>
<accession>A0AAD6TKH4</accession>
<sequence>MLTHRGFSAWIVVDGKPLPEYLVAEDTKTSRVSCWIPSEEGQNFSVFWKDHGGKVDSCAFITLDGLMVPGRFLFGDGETSRGGVRSSARTERPFVFQKIEQDEPLSQSVNKDVGMITLRIKRIQRIAGRPANPLQQLPSSVTLGKRKAGELCVGFGEDQQTVDQYAYTWSVKPYEKDGPVGGHRPKTYVSFVFRYRTREWLQMQGIMPECDLPSYPPATRASMRRVSSAPAVQVPASKAALITPRASPTPPKKKFKADVQAKPYLAAAPRRPRRPSADMRRTVSYQVTSPSREPSDQQLFKFESLEEEDAAGDPDWTEGSI</sequence>
<gene>
    <name evidence="3" type="ORF">C8F04DRAFT_1062437</name>
</gene>
<feature type="domain" description="DUF7918" evidence="2">
    <location>
        <begin position="9"/>
        <end position="208"/>
    </location>
</feature>
<comment type="caution">
    <text evidence="3">The sequence shown here is derived from an EMBL/GenBank/DDBJ whole genome shotgun (WGS) entry which is preliminary data.</text>
</comment>
<protein>
    <recommendedName>
        <fullName evidence="2">DUF7918 domain-containing protein</fullName>
    </recommendedName>
</protein>
<dbReference type="AlphaFoldDB" id="A0AAD6TKH4"/>
<evidence type="ECO:0000259" key="2">
    <source>
        <dbReference type="Pfam" id="PF25534"/>
    </source>
</evidence>
<feature type="compositionally biased region" description="Polar residues" evidence="1">
    <location>
        <begin position="283"/>
        <end position="298"/>
    </location>
</feature>
<feature type="region of interest" description="Disordered" evidence="1">
    <location>
        <begin position="243"/>
        <end position="321"/>
    </location>
</feature>
<feature type="compositionally biased region" description="Acidic residues" evidence="1">
    <location>
        <begin position="305"/>
        <end position="321"/>
    </location>
</feature>